<evidence type="ECO:0000313" key="2">
    <source>
        <dbReference type="EMBL" id="KAG2577290.1"/>
    </source>
</evidence>
<gene>
    <name evidence="2" type="ORF">PVAP13_6NG090003</name>
</gene>
<dbReference type="Proteomes" id="UP000823388">
    <property type="component" value="Chromosome 6N"/>
</dbReference>
<protein>
    <submittedName>
        <fullName evidence="2">Uncharacterized protein</fullName>
    </submittedName>
</protein>
<organism evidence="2 3">
    <name type="scientific">Panicum virgatum</name>
    <name type="common">Blackwell switchgrass</name>
    <dbReference type="NCBI Taxonomy" id="38727"/>
    <lineage>
        <taxon>Eukaryota</taxon>
        <taxon>Viridiplantae</taxon>
        <taxon>Streptophyta</taxon>
        <taxon>Embryophyta</taxon>
        <taxon>Tracheophyta</taxon>
        <taxon>Spermatophyta</taxon>
        <taxon>Magnoliopsida</taxon>
        <taxon>Liliopsida</taxon>
        <taxon>Poales</taxon>
        <taxon>Poaceae</taxon>
        <taxon>PACMAD clade</taxon>
        <taxon>Panicoideae</taxon>
        <taxon>Panicodae</taxon>
        <taxon>Paniceae</taxon>
        <taxon>Panicinae</taxon>
        <taxon>Panicum</taxon>
        <taxon>Panicum sect. Hiantes</taxon>
    </lineage>
</organism>
<dbReference type="EMBL" id="CM029048">
    <property type="protein sequence ID" value="KAG2577290.1"/>
    <property type="molecule type" value="Genomic_DNA"/>
</dbReference>
<reference evidence="2" key="1">
    <citation type="submission" date="2020-05" db="EMBL/GenBank/DDBJ databases">
        <title>WGS assembly of Panicum virgatum.</title>
        <authorList>
            <person name="Lovell J.T."/>
            <person name="Jenkins J."/>
            <person name="Shu S."/>
            <person name="Juenger T.E."/>
            <person name="Schmutz J."/>
        </authorList>
    </citation>
    <scope>NUCLEOTIDE SEQUENCE</scope>
    <source>
        <strain evidence="2">AP13</strain>
    </source>
</reference>
<evidence type="ECO:0000313" key="3">
    <source>
        <dbReference type="Proteomes" id="UP000823388"/>
    </source>
</evidence>
<name>A0A8T0QW43_PANVG</name>
<feature type="region of interest" description="Disordered" evidence="1">
    <location>
        <begin position="49"/>
        <end position="72"/>
    </location>
</feature>
<keyword evidence="3" id="KW-1185">Reference proteome</keyword>
<accession>A0A8T0QW43</accession>
<evidence type="ECO:0000256" key="1">
    <source>
        <dbReference type="SAM" id="MobiDB-lite"/>
    </source>
</evidence>
<proteinExistence type="predicted"/>
<sequence length="72" mass="7840">MRHYAKRLPTAPGERLDMDLQEMSSDTDVDFSIGINPRNLPAISMDVDSLGEPDAQLTPADPTTATQPLVQS</sequence>
<dbReference type="AlphaFoldDB" id="A0A8T0QW43"/>
<feature type="compositionally biased region" description="Polar residues" evidence="1">
    <location>
        <begin position="61"/>
        <end position="72"/>
    </location>
</feature>
<comment type="caution">
    <text evidence="2">The sequence shown here is derived from an EMBL/GenBank/DDBJ whole genome shotgun (WGS) entry which is preliminary data.</text>
</comment>